<evidence type="ECO:0000313" key="10">
    <source>
        <dbReference type="Proteomes" id="UP000524237"/>
    </source>
</evidence>
<dbReference type="Pfam" id="PF02775">
    <property type="entry name" value="TPP_enzyme_C"/>
    <property type="match status" value="1"/>
</dbReference>
<evidence type="ECO:0000256" key="4">
    <source>
        <dbReference type="ARBA" id="ARBA00023052"/>
    </source>
</evidence>
<dbReference type="HAMAP" id="MF_01659">
    <property type="entry name" value="MenD"/>
    <property type="match status" value="1"/>
</dbReference>
<accession>A0A7W3JUT6</accession>
<evidence type="ECO:0000313" key="9">
    <source>
        <dbReference type="EMBL" id="MBA8829507.1"/>
    </source>
</evidence>
<evidence type="ECO:0000256" key="6">
    <source>
        <dbReference type="HAMAP-Rule" id="MF_01659"/>
    </source>
</evidence>
<dbReference type="UniPathway" id="UPA00079"/>
<dbReference type="UniPathway" id="UPA01057">
    <property type="reaction ID" value="UER00164"/>
</dbReference>
<keyword evidence="5 6" id="KW-0464">Manganese</keyword>
<dbReference type="CDD" id="cd02009">
    <property type="entry name" value="TPP_SHCHC_synthase"/>
    <property type="match status" value="1"/>
</dbReference>
<dbReference type="EMBL" id="JACGWU010000005">
    <property type="protein sequence ID" value="MBA8829507.1"/>
    <property type="molecule type" value="Genomic_DNA"/>
</dbReference>
<dbReference type="CDD" id="cd07037">
    <property type="entry name" value="TPP_PYR_MenD"/>
    <property type="match status" value="1"/>
</dbReference>
<feature type="domain" description="Thiamine pyrophosphate enzyme N-terminal TPP-binding" evidence="8">
    <location>
        <begin position="14"/>
        <end position="121"/>
    </location>
</feature>
<comment type="caution">
    <text evidence="9">The sequence shown here is derived from an EMBL/GenBank/DDBJ whole genome shotgun (WGS) entry which is preliminary data.</text>
</comment>
<sequence length="581" mass="61632">MPEVAPSTRFAFSLLGGLIRQGVRDIVLAPGARSQALALAAERLARLGDVRLHVRIDERAAGFLGLGLSIETGVPTVVITTSGTAVANLHPAVLEAHHSGVPLLILTADRPEELRGIASNQTTHQPDIFGFASRWSTDEASPMPESDVEQRGLALAVKAYSIATDAQAPGPVHLNLAFRDPLSSSVTPEEFEGLLAASSAKPEMLVPAPRPSVRPTEILRGPRTIVIAGTGAGPEAEEIAHQGEWPLIAEIASGARYGRNLVLGYRELLAQTDLVDQIQRIIIFGHPTLSREIPALVADTERGIETIVIRGSLPEVYNPGHNVARVLDGVSVAPKSAEDPGDSDDDRKWLGAWLTASRALVAEHEAAVLAAHPETRAPDLTTARSETPASQRTFVKAELAAVRATVTRDMLVTAVWRASWPHDRLVLGASRLIRVADRWLPGKKVPVHANRGLAGIDGTISTGVGIALASAPALTRVLLGDLATLHDAGSMLFGRGEERPRIQVIVGNDGGGSIFDLLEVAQSASPESVERVLFTPHDVNFESLAAAYGWHYVRVTNAGELERALTGAGVGPALVEVILAR</sequence>
<comment type="function">
    <text evidence="6">Catalyzes the thiamine diphosphate-dependent decarboxylation of 2-oxoglutarate and the subsequent addition of the resulting succinic semialdehyde-thiamine pyrophosphate anion to isochorismate to yield 2-succinyl-5-enolpyruvyl-6-hydroxy-3-cyclohexene-1-carboxylate (SEPHCHC).</text>
</comment>
<organism evidence="9 10">
    <name type="scientific">Alpinimonas psychrophila</name>
    <dbReference type="NCBI Taxonomy" id="748908"/>
    <lineage>
        <taxon>Bacteria</taxon>
        <taxon>Bacillati</taxon>
        <taxon>Actinomycetota</taxon>
        <taxon>Actinomycetes</taxon>
        <taxon>Micrococcales</taxon>
        <taxon>Microbacteriaceae</taxon>
        <taxon>Alpinimonas</taxon>
    </lineage>
</organism>
<dbReference type="NCBIfam" id="TIGR00173">
    <property type="entry name" value="menD"/>
    <property type="match status" value="1"/>
</dbReference>
<gene>
    <name evidence="6" type="primary">menD</name>
    <name evidence="9" type="ORF">FB555_001616</name>
</gene>
<comment type="subunit">
    <text evidence="6">Homodimer.</text>
</comment>
<dbReference type="GO" id="GO:0030976">
    <property type="term" value="F:thiamine pyrophosphate binding"/>
    <property type="evidence" value="ECO:0007669"/>
    <property type="project" value="UniProtKB-UniRule"/>
</dbReference>
<evidence type="ECO:0000259" key="8">
    <source>
        <dbReference type="Pfam" id="PF02776"/>
    </source>
</evidence>
<dbReference type="InterPro" id="IPR029061">
    <property type="entry name" value="THDP-binding"/>
</dbReference>
<dbReference type="SUPFAM" id="SSF52518">
    <property type="entry name" value="Thiamin diphosphate-binding fold (THDP-binding)"/>
    <property type="match status" value="2"/>
</dbReference>
<comment type="cofactor">
    <cofactor evidence="6">
        <name>Mg(2+)</name>
        <dbReference type="ChEBI" id="CHEBI:18420"/>
    </cofactor>
    <cofactor evidence="6">
        <name>Mn(2+)</name>
        <dbReference type="ChEBI" id="CHEBI:29035"/>
    </cofactor>
</comment>
<comment type="similarity">
    <text evidence="6">Belongs to the TPP enzyme family. MenD subfamily.</text>
</comment>
<proteinExistence type="inferred from homology"/>
<dbReference type="GO" id="GO:0009234">
    <property type="term" value="P:menaquinone biosynthetic process"/>
    <property type="evidence" value="ECO:0007669"/>
    <property type="project" value="UniProtKB-UniRule"/>
</dbReference>
<comment type="cofactor">
    <cofactor evidence="6">
        <name>thiamine diphosphate</name>
        <dbReference type="ChEBI" id="CHEBI:58937"/>
    </cofactor>
    <text evidence="6">Binds 1 thiamine pyrophosphate per subunit.</text>
</comment>
<dbReference type="InterPro" id="IPR012001">
    <property type="entry name" value="Thiamin_PyroP_enz_TPP-bd_dom"/>
</dbReference>
<dbReference type="EC" id="2.2.1.9" evidence="6"/>
<keyword evidence="6" id="KW-0474">Menaquinone biosynthesis</keyword>
<evidence type="ECO:0000259" key="7">
    <source>
        <dbReference type="Pfam" id="PF02775"/>
    </source>
</evidence>
<evidence type="ECO:0000256" key="5">
    <source>
        <dbReference type="ARBA" id="ARBA00023211"/>
    </source>
</evidence>
<dbReference type="Gene3D" id="3.40.50.970">
    <property type="match status" value="2"/>
</dbReference>
<dbReference type="Proteomes" id="UP000524237">
    <property type="component" value="Unassembled WGS sequence"/>
</dbReference>
<dbReference type="PANTHER" id="PTHR42916">
    <property type="entry name" value="2-SUCCINYL-5-ENOLPYRUVYL-6-HYDROXY-3-CYCLOHEXENE-1-CARBOXYLATE SYNTHASE"/>
    <property type="match status" value="1"/>
</dbReference>
<dbReference type="GO" id="GO:0030145">
    <property type="term" value="F:manganese ion binding"/>
    <property type="evidence" value="ECO:0007669"/>
    <property type="project" value="UniProtKB-UniRule"/>
</dbReference>
<dbReference type="Gene3D" id="3.40.50.1220">
    <property type="entry name" value="TPP-binding domain"/>
    <property type="match status" value="1"/>
</dbReference>
<dbReference type="AlphaFoldDB" id="A0A7W3JUT6"/>
<reference evidence="9 10" key="1">
    <citation type="submission" date="2020-07" db="EMBL/GenBank/DDBJ databases">
        <title>Sequencing the genomes of 1000 actinobacteria strains.</title>
        <authorList>
            <person name="Klenk H.-P."/>
        </authorList>
    </citation>
    <scope>NUCLEOTIDE SEQUENCE [LARGE SCALE GENOMIC DNA]</scope>
    <source>
        <strain evidence="9 10">DSM 23737</strain>
    </source>
</reference>
<dbReference type="InterPro" id="IPR004433">
    <property type="entry name" value="MenaQ_synth_MenD"/>
</dbReference>
<evidence type="ECO:0000256" key="2">
    <source>
        <dbReference type="ARBA" id="ARBA00022723"/>
    </source>
</evidence>
<keyword evidence="10" id="KW-1185">Reference proteome</keyword>
<keyword evidence="3 6" id="KW-0460">Magnesium</keyword>
<dbReference type="GO" id="GO:0000287">
    <property type="term" value="F:magnesium ion binding"/>
    <property type="evidence" value="ECO:0007669"/>
    <property type="project" value="UniProtKB-UniRule"/>
</dbReference>
<keyword evidence="4 6" id="KW-0786">Thiamine pyrophosphate</keyword>
<comment type="pathway">
    <text evidence="6">Quinol/quinone metabolism; menaquinone biosynthesis.</text>
</comment>
<keyword evidence="1 6" id="KW-0808">Transferase</keyword>
<comment type="catalytic activity">
    <reaction evidence="6">
        <text>isochorismate + 2-oxoglutarate + H(+) = 5-enolpyruvoyl-6-hydroxy-2-succinyl-cyclohex-3-ene-1-carboxylate + CO2</text>
        <dbReference type="Rhea" id="RHEA:25593"/>
        <dbReference type="ChEBI" id="CHEBI:15378"/>
        <dbReference type="ChEBI" id="CHEBI:16526"/>
        <dbReference type="ChEBI" id="CHEBI:16810"/>
        <dbReference type="ChEBI" id="CHEBI:29780"/>
        <dbReference type="ChEBI" id="CHEBI:58818"/>
        <dbReference type="EC" id="2.2.1.9"/>
    </reaction>
</comment>
<dbReference type="PIRSF" id="PIRSF004983">
    <property type="entry name" value="MenD"/>
    <property type="match status" value="1"/>
</dbReference>
<keyword evidence="2 6" id="KW-0479">Metal-binding</keyword>
<evidence type="ECO:0000256" key="3">
    <source>
        <dbReference type="ARBA" id="ARBA00022842"/>
    </source>
</evidence>
<dbReference type="InterPro" id="IPR011766">
    <property type="entry name" value="TPP_enzyme_TPP-bd"/>
</dbReference>
<dbReference type="PANTHER" id="PTHR42916:SF1">
    <property type="entry name" value="PROTEIN PHYLLO, CHLOROPLASTIC"/>
    <property type="match status" value="1"/>
</dbReference>
<name>A0A7W3JUT6_9MICO</name>
<dbReference type="Pfam" id="PF02776">
    <property type="entry name" value="TPP_enzyme_N"/>
    <property type="match status" value="1"/>
</dbReference>
<feature type="domain" description="Thiamine pyrophosphate enzyme TPP-binding" evidence="7">
    <location>
        <begin position="452"/>
        <end position="577"/>
    </location>
</feature>
<dbReference type="GO" id="GO:0070204">
    <property type="term" value="F:2-succinyl-5-enolpyruvyl-6-hydroxy-3-cyclohexene-1-carboxylic-acid synthase activity"/>
    <property type="evidence" value="ECO:0007669"/>
    <property type="project" value="UniProtKB-UniRule"/>
</dbReference>
<comment type="pathway">
    <text evidence="6">Quinol/quinone metabolism; 1,4-dihydroxy-2-naphthoate biosynthesis; 1,4-dihydroxy-2-naphthoate from chorismate: step 2/7.</text>
</comment>
<evidence type="ECO:0000256" key="1">
    <source>
        <dbReference type="ARBA" id="ARBA00022679"/>
    </source>
</evidence>
<protein>
    <recommendedName>
        <fullName evidence="6">2-succinyl-5-enolpyruvyl-6-hydroxy-3-cyclohexene-1-carboxylate synthase</fullName>
        <shortName evidence="6">SEPHCHC synthase</shortName>
        <ecNumber evidence="6">2.2.1.9</ecNumber>
    </recommendedName>
    <alternativeName>
        <fullName evidence="6">Menaquinone biosynthesis protein MenD</fullName>
    </alternativeName>
</protein>